<dbReference type="InterPro" id="IPR050631">
    <property type="entry name" value="PheA/TfdB_FAD_monoxygenase"/>
</dbReference>
<dbReference type="PANTHER" id="PTHR43476:SF3">
    <property type="entry name" value="FAD-BINDING MONOOXYGENASE"/>
    <property type="match status" value="1"/>
</dbReference>
<dbReference type="PRINTS" id="PR00420">
    <property type="entry name" value="RNGMNOXGNASE"/>
</dbReference>
<evidence type="ECO:0000313" key="3">
    <source>
        <dbReference type="EMBL" id="GAA2143997.1"/>
    </source>
</evidence>
<evidence type="ECO:0000259" key="2">
    <source>
        <dbReference type="Pfam" id="PF01494"/>
    </source>
</evidence>
<dbReference type="EMBL" id="BAAAQB010000041">
    <property type="protein sequence ID" value="GAA2143997.1"/>
    <property type="molecule type" value="Genomic_DNA"/>
</dbReference>
<dbReference type="RefSeq" id="WP_344367667.1">
    <property type="nucleotide sequence ID" value="NZ_BAAAQB010000041.1"/>
</dbReference>
<feature type="domain" description="FAD-binding" evidence="2">
    <location>
        <begin position="2"/>
        <end position="349"/>
    </location>
</feature>
<gene>
    <name evidence="3" type="ORF">GCM10009825_34960</name>
</gene>
<comment type="caution">
    <text evidence="3">The sequence shown here is derived from an EMBL/GenBank/DDBJ whole genome shotgun (WGS) entry which is preliminary data.</text>
</comment>
<dbReference type="Gene3D" id="3.50.50.60">
    <property type="entry name" value="FAD/NAD(P)-binding domain"/>
    <property type="match status" value="1"/>
</dbReference>
<keyword evidence="4" id="KW-1185">Reference proteome</keyword>
<dbReference type="SUPFAM" id="SSF51905">
    <property type="entry name" value="FAD/NAD(P)-binding domain"/>
    <property type="match status" value="1"/>
</dbReference>
<organism evidence="3 4">
    <name type="scientific">Arthrobacter humicola</name>
    <dbReference type="NCBI Taxonomy" id="409291"/>
    <lineage>
        <taxon>Bacteria</taxon>
        <taxon>Bacillati</taxon>
        <taxon>Actinomycetota</taxon>
        <taxon>Actinomycetes</taxon>
        <taxon>Micrococcales</taxon>
        <taxon>Micrococcaceae</taxon>
        <taxon>Arthrobacter</taxon>
    </lineage>
</organism>
<dbReference type="Proteomes" id="UP001500102">
    <property type="component" value="Unassembled WGS sequence"/>
</dbReference>
<protein>
    <submittedName>
        <fullName evidence="3">NAD(P)/FAD-dependent oxidoreductase</fullName>
    </submittedName>
</protein>
<dbReference type="PANTHER" id="PTHR43476">
    <property type="entry name" value="3-(3-HYDROXY-PHENYL)PROPIONATE/3-HYDROXYCINNAMIC ACID HYDROXYLASE"/>
    <property type="match status" value="1"/>
</dbReference>
<accession>A0ABP5LAA7</accession>
<dbReference type="InterPro" id="IPR036188">
    <property type="entry name" value="FAD/NAD-bd_sf"/>
</dbReference>
<evidence type="ECO:0000313" key="4">
    <source>
        <dbReference type="Proteomes" id="UP001500102"/>
    </source>
</evidence>
<evidence type="ECO:0000256" key="1">
    <source>
        <dbReference type="ARBA" id="ARBA00023002"/>
    </source>
</evidence>
<keyword evidence="1" id="KW-0560">Oxidoreductase</keyword>
<name>A0ABP5LAA7_9MICC</name>
<proteinExistence type="predicted"/>
<dbReference type="InterPro" id="IPR002938">
    <property type="entry name" value="FAD-bd"/>
</dbReference>
<reference evidence="4" key="1">
    <citation type="journal article" date="2019" name="Int. J. Syst. Evol. Microbiol.">
        <title>The Global Catalogue of Microorganisms (GCM) 10K type strain sequencing project: providing services to taxonomists for standard genome sequencing and annotation.</title>
        <authorList>
            <consortium name="The Broad Institute Genomics Platform"/>
            <consortium name="The Broad Institute Genome Sequencing Center for Infectious Disease"/>
            <person name="Wu L."/>
            <person name="Ma J."/>
        </authorList>
    </citation>
    <scope>NUCLEOTIDE SEQUENCE [LARGE SCALE GENOMIC DNA]</scope>
    <source>
        <strain evidence="4">JCM 15921</strain>
    </source>
</reference>
<dbReference type="Gene3D" id="3.30.70.2450">
    <property type="match status" value="1"/>
</dbReference>
<dbReference type="Pfam" id="PF01494">
    <property type="entry name" value="FAD_binding_3"/>
    <property type="match status" value="1"/>
</dbReference>
<sequence>MADVLIIGGGPVGLFMAALLLQEGVEVQVLEQRSAPEPHSRAIGIHPPALEALSRAGVGETLVAEGVQIRRGIALARGRTVATMSFAGVSDRFPFVLSLPQGRTEALLEQRVNELDGGAVHRTVRVTGLSDDGVRVTVEAASPGGALRYTAPLVIAADGVRSTVRSVQGIALRTKDHPDSYLMGDFADGTGFGPDAALFLAGAGIVESFPLPGRLRRWVVRLGPGDFIGRELAARDPAAGDRDGDARWLMQCVRDRTGFEIDAGTNSMLSSFGVRTRLVRRMAAGRVVMIGDAAHEVSPIGGQGMNLGWLDAADLAPIMTAAARGHDVADRLRTFELARLRAAAKAARRAEINMALGRPLADGLLAARNRAIGGVAAVPAMNSLIARRFTMH</sequence>